<dbReference type="InterPro" id="IPR007627">
    <property type="entry name" value="RNA_pol_sigma70_r2"/>
</dbReference>
<dbReference type="SUPFAM" id="SSF88946">
    <property type="entry name" value="Sigma2 domain of RNA polymerase sigma factors"/>
    <property type="match status" value="1"/>
</dbReference>
<dbReference type="SUPFAM" id="SSF88659">
    <property type="entry name" value="Sigma3 and sigma4 domains of RNA polymerase sigma factors"/>
    <property type="match status" value="1"/>
</dbReference>
<dbReference type="GO" id="GO:0006352">
    <property type="term" value="P:DNA-templated transcription initiation"/>
    <property type="evidence" value="ECO:0007669"/>
    <property type="project" value="InterPro"/>
</dbReference>
<dbReference type="GO" id="GO:0016987">
    <property type="term" value="F:sigma factor activity"/>
    <property type="evidence" value="ECO:0007669"/>
    <property type="project" value="UniProtKB-KW"/>
</dbReference>
<dbReference type="Gene3D" id="1.10.10.10">
    <property type="entry name" value="Winged helix-like DNA-binding domain superfamily/Winged helix DNA-binding domain"/>
    <property type="match status" value="1"/>
</dbReference>
<gene>
    <name evidence="6" type="ORF">DFQ45_11248</name>
</gene>
<evidence type="ECO:0000313" key="6">
    <source>
        <dbReference type="EMBL" id="TDQ36501.1"/>
    </source>
</evidence>
<keyword evidence="4" id="KW-0804">Transcription</keyword>
<dbReference type="InterPro" id="IPR039425">
    <property type="entry name" value="RNA_pol_sigma-70-like"/>
</dbReference>
<dbReference type="InterPro" id="IPR000792">
    <property type="entry name" value="Tscrpt_reg_LuxR_C"/>
</dbReference>
<dbReference type="AlphaFoldDB" id="A0A4R6TT87"/>
<dbReference type="InterPro" id="IPR014284">
    <property type="entry name" value="RNA_pol_sigma-70_dom"/>
</dbReference>
<dbReference type="GO" id="GO:0003677">
    <property type="term" value="F:DNA binding"/>
    <property type="evidence" value="ECO:0007669"/>
    <property type="project" value="InterPro"/>
</dbReference>
<dbReference type="Pfam" id="PF04542">
    <property type="entry name" value="Sigma70_r2"/>
    <property type="match status" value="1"/>
</dbReference>
<keyword evidence="3" id="KW-0731">Sigma factor</keyword>
<accession>A0A4R6TT87</accession>
<dbReference type="Pfam" id="PF08281">
    <property type="entry name" value="Sigma70_r4_2"/>
    <property type="match status" value="1"/>
</dbReference>
<dbReference type="InterPro" id="IPR013249">
    <property type="entry name" value="RNA_pol_sigma70_r4_t2"/>
</dbReference>
<evidence type="ECO:0000259" key="5">
    <source>
        <dbReference type="PROSITE" id="PS00622"/>
    </source>
</evidence>
<evidence type="ECO:0000256" key="2">
    <source>
        <dbReference type="ARBA" id="ARBA00023015"/>
    </source>
</evidence>
<comment type="similarity">
    <text evidence="1">Belongs to the sigma-70 factor family. ECF subfamily.</text>
</comment>
<reference evidence="6 7" key="1">
    <citation type="submission" date="2019-03" db="EMBL/GenBank/DDBJ databases">
        <title>Genomic Encyclopedia of Type Strains, Phase IV (KMG-IV): sequencing the most valuable type-strain genomes for metagenomic binning, comparative biology and taxonomic classification.</title>
        <authorList>
            <person name="Goeker M."/>
        </authorList>
    </citation>
    <scope>NUCLEOTIDE SEQUENCE [LARGE SCALE GENOMIC DNA]</scope>
    <source>
        <strain evidence="6 7">DSM 28679</strain>
    </source>
</reference>
<evidence type="ECO:0000256" key="1">
    <source>
        <dbReference type="ARBA" id="ARBA00010641"/>
    </source>
</evidence>
<dbReference type="CDD" id="cd06171">
    <property type="entry name" value="Sigma70_r4"/>
    <property type="match status" value="1"/>
</dbReference>
<comment type="caution">
    <text evidence="6">The sequence shown here is derived from an EMBL/GenBank/DDBJ whole genome shotgun (WGS) entry which is preliminary data.</text>
</comment>
<organism evidence="6 7">
    <name type="scientific">Thiopseudomonas denitrificans</name>
    <dbReference type="NCBI Taxonomy" id="1501432"/>
    <lineage>
        <taxon>Bacteria</taxon>
        <taxon>Pseudomonadati</taxon>
        <taxon>Pseudomonadota</taxon>
        <taxon>Gammaproteobacteria</taxon>
        <taxon>Pseudomonadales</taxon>
        <taxon>Pseudomonadaceae</taxon>
        <taxon>Thiopseudomonas</taxon>
    </lineage>
</organism>
<dbReference type="Proteomes" id="UP000294575">
    <property type="component" value="Unassembled WGS sequence"/>
</dbReference>
<dbReference type="InterPro" id="IPR036388">
    <property type="entry name" value="WH-like_DNA-bd_sf"/>
</dbReference>
<evidence type="ECO:0000256" key="4">
    <source>
        <dbReference type="ARBA" id="ARBA00023163"/>
    </source>
</evidence>
<name>A0A4R6TT87_9GAMM</name>
<proteinExistence type="inferred from homology"/>
<feature type="domain" description="HTH luxR-type" evidence="5">
    <location>
        <begin position="130"/>
        <end position="157"/>
    </location>
</feature>
<sequence>MRLIHIKSVYLEHFEWLVRWLNGRVRCTETARDLSQDTFVRLLTLADPERIDSPRAWLMVVANRLMINNFHRKRLEHDTLEQVALLVNEESPSAEAAAQNQELLALVVDTLISELSERHRQVLLMSRVQGMTYKEISNALNISTHNVKYYLVSSVARLHERLFEAKSHEH</sequence>
<keyword evidence="2" id="KW-0805">Transcription regulation</keyword>
<dbReference type="NCBIfam" id="TIGR02937">
    <property type="entry name" value="sigma70-ECF"/>
    <property type="match status" value="1"/>
</dbReference>
<dbReference type="EMBL" id="SNYK01000012">
    <property type="protein sequence ID" value="TDQ36501.1"/>
    <property type="molecule type" value="Genomic_DNA"/>
</dbReference>
<dbReference type="InterPro" id="IPR013324">
    <property type="entry name" value="RNA_pol_sigma_r3/r4-like"/>
</dbReference>
<dbReference type="PROSITE" id="PS00622">
    <property type="entry name" value="HTH_LUXR_1"/>
    <property type="match status" value="1"/>
</dbReference>
<keyword evidence="7" id="KW-1185">Reference proteome</keyword>
<dbReference type="Gene3D" id="1.10.1740.10">
    <property type="match status" value="1"/>
</dbReference>
<dbReference type="PANTHER" id="PTHR43133:SF63">
    <property type="entry name" value="RNA POLYMERASE SIGMA FACTOR FECI-RELATED"/>
    <property type="match status" value="1"/>
</dbReference>
<evidence type="ECO:0000256" key="3">
    <source>
        <dbReference type="ARBA" id="ARBA00023082"/>
    </source>
</evidence>
<dbReference type="InterPro" id="IPR013325">
    <property type="entry name" value="RNA_pol_sigma_r2"/>
</dbReference>
<protein>
    <submittedName>
        <fullName evidence="6">RNA polymerase sigma-70 factor (ECF subfamily)</fullName>
    </submittedName>
</protein>
<evidence type="ECO:0000313" key="7">
    <source>
        <dbReference type="Proteomes" id="UP000294575"/>
    </source>
</evidence>
<dbReference type="PANTHER" id="PTHR43133">
    <property type="entry name" value="RNA POLYMERASE ECF-TYPE SIGMA FACTO"/>
    <property type="match status" value="1"/>
</dbReference>